<evidence type="ECO:0000313" key="3">
    <source>
        <dbReference type="Proteomes" id="UP001328107"/>
    </source>
</evidence>
<gene>
    <name evidence="2" type="ORF">PMAYCL1PPCAC_26240</name>
</gene>
<keyword evidence="1" id="KW-0812">Transmembrane</keyword>
<dbReference type="PANTHER" id="PTHR22718:SF25">
    <property type="entry name" value="G-PROTEIN COUPLED RECEPTORS FAMILY 1 PROFILE DOMAIN-CONTAINING PROTEIN"/>
    <property type="match status" value="1"/>
</dbReference>
<evidence type="ECO:0008006" key="4">
    <source>
        <dbReference type="Google" id="ProtNLM"/>
    </source>
</evidence>
<protein>
    <recommendedName>
        <fullName evidence="4">G protein-coupled receptor</fullName>
    </recommendedName>
</protein>
<sequence>FVMSLNRFVIIFLPKFSQIYERSSLIWVLALIGAAGYFIGKCERQIYQDGTFMDKCHRSLGRNNTFPEYTSNPALYNAAQISNPGLYDVAQAIRTVLIRCYDILPLISFVLYTLITGLILKHRRKVSSSKRRSDLRTLSQGLVVLIVYLVSRVRRGRKDSYLSAFSTLPEGVVQLILFLYLGLDVITVTVIPLSICLTVAELRETQREMVVKWRMRAR</sequence>
<organism evidence="2 3">
    <name type="scientific">Pristionchus mayeri</name>
    <dbReference type="NCBI Taxonomy" id="1317129"/>
    <lineage>
        <taxon>Eukaryota</taxon>
        <taxon>Metazoa</taxon>
        <taxon>Ecdysozoa</taxon>
        <taxon>Nematoda</taxon>
        <taxon>Chromadorea</taxon>
        <taxon>Rhabditida</taxon>
        <taxon>Rhabditina</taxon>
        <taxon>Diplogasteromorpha</taxon>
        <taxon>Diplogasteroidea</taxon>
        <taxon>Neodiplogasteridae</taxon>
        <taxon>Pristionchus</taxon>
    </lineage>
</organism>
<accession>A0AAN5D4R6</accession>
<dbReference type="Proteomes" id="UP001328107">
    <property type="component" value="Unassembled WGS sequence"/>
</dbReference>
<keyword evidence="1" id="KW-0472">Membrane</keyword>
<dbReference type="AlphaFoldDB" id="A0AAN5D4R6"/>
<keyword evidence="3" id="KW-1185">Reference proteome</keyword>
<feature type="non-terminal residue" evidence="2">
    <location>
        <position position="218"/>
    </location>
</feature>
<dbReference type="PANTHER" id="PTHR22718">
    <property type="entry name" value="SERPENTINE RECEPTOR, CLASS X"/>
    <property type="match status" value="1"/>
</dbReference>
<keyword evidence="1" id="KW-1133">Transmembrane helix</keyword>
<evidence type="ECO:0000256" key="1">
    <source>
        <dbReference type="SAM" id="Phobius"/>
    </source>
</evidence>
<feature type="transmembrane region" description="Helical" evidence="1">
    <location>
        <begin position="103"/>
        <end position="121"/>
    </location>
</feature>
<name>A0AAN5D4R6_9BILA</name>
<dbReference type="SUPFAM" id="SSF81321">
    <property type="entry name" value="Family A G protein-coupled receptor-like"/>
    <property type="match status" value="1"/>
</dbReference>
<feature type="transmembrane region" description="Helical" evidence="1">
    <location>
        <begin position="171"/>
        <end position="200"/>
    </location>
</feature>
<proteinExistence type="predicted"/>
<feature type="transmembrane region" description="Helical" evidence="1">
    <location>
        <begin position="20"/>
        <end position="39"/>
    </location>
</feature>
<reference evidence="3" key="1">
    <citation type="submission" date="2022-10" db="EMBL/GenBank/DDBJ databases">
        <title>Genome assembly of Pristionchus species.</title>
        <authorList>
            <person name="Yoshida K."/>
            <person name="Sommer R.J."/>
        </authorList>
    </citation>
    <scope>NUCLEOTIDE SEQUENCE [LARGE SCALE GENOMIC DNA]</scope>
    <source>
        <strain evidence="3">RS5460</strain>
    </source>
</reference>
<dbReference type="Gene3D" id="1.20.1070.10">
    <property type="entry name" value="Rhodopsin 7-helix transmembrane proteins"/>
    <property type="match status" value="1"/>
</dbReference>
<evidence type="ECO:0000313" key="2">
    <source>
        <dbReference type="EMBL" id="GMR56045.1"/>
    </source>
</evidence>
<feature type="non-terminal residue" evidence="2">
    <location>
        <position position="1"/>
    </location>
</feature>
<dbReference type="EMBL" id="BTRK01000005">
    <property type="protein sequence ID" value="GMR56045.1"/>
    <property type="molecule type" value="Genomic_DNA"/>
</dbReference>
<comment type="caution">
    <text evidence="2">The sequence shown here is derived from an EMBL/GenBank/DDBJ whole genome shotgun (WGS) entry which is preliminary data.</text>
</comment>